<dbReference type="OrthoDB" id="5989925at2759"/>
<dbReference type="PANTHER" id="PTHR13231">
    <property type="entry name" value="MITOCHONDRIAL RIBOSOMAL PROTEIN S31"/>
    <property type="match status" value="1"/>
</dbReference>
<evidence type="ECO:0000256" key="9">
    <source>
        <dbReference type="SAM" id="MobiDB-lite"/>
    </source>
</evidence>
<dbReference type="STRING" id="48709.A0A1D2NMA1"/>
<dbReference type="InterPro" id="IPR026299">
    <property type="entry name" value="MRP-S31"/>
</dbReference>
<feature type="compositionally biased region" description="Basic and acidic residues" evidence="9">
    <location>
        <begin position="213"/>
        <end position="230"/>
    </location>
</feature>
<evidence type="ECO:0000256" key="7">
    <source>
        <dbReference type="ARBA" id="ARBA00035133"/>
    </source>
</evidence>
<keyword evidence="4 10" id="KW-0689">Ribosomal protein</keyword>
<dbReference type="Proteomes" id="UP000094527">
    <property type="component" value="Unassembled WGS sequence"/>
</dbReference>
<dbReference type="PANTHER" id="PTHR13231:SF3">
    <property type="entry name" value="SMALL RIBOSOMAL SUBUNIT PROTEIN MS31"/>
    <property type="match status" value="1"/>
</dbReference>
<feature type="region of interest" description="Disordered" evidence="9">
    <location>
        <begin position="37"/>
        <end position="77"/>
    </location>
</feature>
<evidence type="ECO:0000256" key="4">
    <source>
        <dbReference type="ARBA" id="ARBA00022980"/>
    </source>
</evidence>
<dbReference type="AlphaFoldDB" id="A0A1D2NMA1"/>
<evidence type="ECO:0000313" key="10">
    <source>
        <dbReference type="EMBL" id="ODN06408.1"/>
    </source>
</evidence>
<proteinExistence type="inferred from homology"/>
<evidence type="ECO:0000256" key="8">
    <source>
        <dbReference type="ARBA" id="ARBA00035363"/>
    </source>
</evidence>
<reference evidence="10 11" key="1">
    <citation type="journal article" date="2016" name="Genome Biol. Evol.">
        <title>Gene Family Evolution Reflects Adaptation to Soil Environmental Stressors in the Genome of the Collembolan Orchesella cincta.</title>
        <authorList>
            <person name="Faddeeva-Vakhrusheva A."/>
            <person name="Derks M.F."/>
            <person name="Anvar S.Y."/>
            <person name="Agamennone V."/>
            <person name="Suring W."/>
            <person name="Smit S."/>
            <person name="van Straalen N.M."/>
            <person name="Roelofs D."/>
        </authorList>
    </citation>
    <scope>NUCLEOTIDE SEQUENCE [LARGE SCALE GENOMIC DNA]</scope>
    <source>
        <tissue evidence="10">Mixed pool</tissue>
    </source>
</reference>
<feature type="compositionally biased region" description="Low complexity" evidence="9">
    <location>
        <begin position="38"/>
        <end position="47"/>
    </location>
</feature>
<keyword evidence="5" id="KW-0496">Mitochondrion</keyword>
<feature type="compositionally biased region" description="Basic and acidic residues" evidence="9">
    <location>
        <begin position="60"/>
        <end position="77"/>
    </location>
</feature>
<comment type="subcellular location">
    <subcellularLocation>
        <location evidence="1">Mitochondrion</location>
    </subcellularLocation>
</comment>
<dbReference type="GO" id="GO:0005763">
    <property type="term" value="C:mitochondrial small ribosomal subunit"/>
    <property type="evidence" value="ECO:0007669"/>
    <property type="project" value="InterPro"/>
</dbReference>
<feature type="region of interest" description="Disordered" evidence="9">
    <location>
        <begin position="213"/>
        <end position="246"/>
    </location>
</feature>
<protein>
    <recommendedName>
        <fullName evidence="7">Small ribosomal subunit protein mS31</fullName>
    </recommendedName>
    <alternativeName>
        <fullName evidence="8">28S ribosomal protein S31, mitochondrial</fullName>
    </alternativeName>
</protein>
<dbReference type="OMA" id="KVWRFPI"/>
<keyword evidence="11" id="KW-1185">Reference proteome</keyword>
<evidence type="ECO:0000256" key="2">
    <source>
        <dbReference type="ARBA" id="ARBA00011057"/>
    </source>
</evidence>
<evidence type="ECO:0000256" key="6">
    <source>
        <dbReference type="ARBA" id="ARBA00023274"/>
    </source>
</evidence>
<gene>
    <name evidence="10" type="ORF">Ocin01_00279</name>
</gene>
<evidence type="ECO:0000256" key="5">
    <source>
        <dbReference type="ARBA" id="ARBA00023128"/>
    </source>
</evidence>
<dbReference type="EMBL" id="LJIJ01000006">
    <property type="protein sequence ID" value="ODN06408.1"/>
    <property type="molecule type" value="Genomic_DNA"/>
</dbReference>
<sequence>MHHVRFVIRHGNCFRYSSSATIENALKSSQRLGLRNVSSSHRLLSSKSPDDNNEEGSATSEKKADTTSEKNDRSTKAKAKLDSLLLSIVKDSKEAAEKNSQRQNTIDFKLAAPEKEKPAPKVVEVRPPEEIEAEEDLGKEMVQAVKQVAKSVSAEEDPKVVESELVQKLKTQVGKKINLSDVFAGMKIDRGSKAGPAPYAADKELSRAHRVRRLLDEKTRESTKMRRPSGERMPPQQKRPVPSKPNYLPIDLFGATPLGIFSAKTEETQSETTSEPPKLETWEALHKRDLKLSVTHPPANGFEEMILWTEQGKLWKFPINNEQGLDEESKVPFHEHVFLEPQIEDWCPKRGPIRHFMELVCVGLSKNPFLTVQEKHEQIEWYHQYFKEKATIIKEVGAGEIQ</sequence>
<evidence type="ECO:0000256" key="3">
    <source>
        <dbReference type="ARBA" id="ARBA00022946"/>
    </source>
</evidence>
<evidence type="ECO:0000256" key="1">
    <source>
        <dbReference type="ARBA" id="ARBA00004173"/>
    </source>
</evidence>
<keyword evidence="6" id="KW-0687">Ribonucleoprotein</keyword>
<accession>A0A1D2NMA1</accession>
<evidence type="ECO:0000313" key="11">
    <source>
        <dbReference type="Proteomes" id="UP000094527"/>
    </source>
</evidence>
<comment type="similarity">
    <text evidence="2">Belongs to the mitochondrion-specific ribosomal protein mS31 family.</text>
</comment>
<organism evidence="10 11">
    <name type="scientific">Orchesella cincta</name>
    <name type="common">Springtail</name>
    <name type="synonym">Podura cincta</name>
    <dbReference type="NCBI Taxonomy" id="48709"/>
    <lineage>
        <taxon>Eukaryota</taxon>
        <taxon>Metazoa</taxon>
        <taxon>Ecdysozoa</taxon>
        <taxon>Arthropoda</taxon>
        <taxon>Hexapoda</taxon>
        <taxon>Collembola</taxon>
        <taxon>Entomobryomorpha</taxon>
        <taxon>Entomobryoidea</taxon>
        <taxon>Orchesellidae</taxon>
        <taxon>Orchesellinae</taxon>
        <taxon>Orchesella</taxon>
    </lineage>
</organism>
<comment type="caution">
    <text evidence="10">The sequence shown here is derived from an EMBL/GenBank/DDBJ whole genome shotgun (WGS) entry which is preliminary data.</text>
</comment>
<name>A0A1D2NMA1_ORCCI</name>
<keyword evidence="3" id="KW-0809">Transit peptide</keyword>
<dbReference type="Pfam" id="PF15433">
    <property type="entry name" value="MRP-S31"/>
    <property type="match status" value="1"/>
</dbReference>
<dbReference type="GO" id="GO:0003735">
    <property type="term" value="F:structural constituent of ribosome"/>
    <property type="evidence" value="ECO:0007669"/>
    <property type="project" value="InterPro"/>
</dbReference>